<comment type="caution">
    <text evidence="1">The sequence shown here is derived from an EMBL/GenBank/DDBJ whole genome shotgun (WGS) entry which is preliminary data.</text>
</comment>
<organism evidence="1 2">
    <name type="scientific">Alloalcanivorax venustensis ISO4</name>
    <dbReference type="NCBI Taxonomy" id="1177184"/>
    <lineage>
        <taxon>Bacteria</taxon>
        <taxon>Pseudomonadati</taxon>
        <taxon>Pseudomonadota</taxon>
        <taxon>Gammaproteobacteria</taxon>
        <taxon>Oceanospirillales</taxon>
        <taxon>Alcanivoracaceae</taxon>
        <taxon>Alloalcanivorax</taxon>
    </lineage>
</organism>
<dbReference type="PANTHER" id="PTHR35271">
    <property type="entry name" value="ABC TRANSPORTER, SUBSTRATE-BINDING LIPOPROTEIN-RELATED"/>
    <property type="match status" value="1"/>
</dbReference>
<dbReference type="EMBL" id="ARXR01000046">
    <property type="protein sequence ID" value="MBF5054461.1"/>
    <property type="molecule type" value="Genomic_DNA"/>
</dbReference>
<evidence type="ECO:0008006" key="3">
    <source>
        <dbReference type="Google" id="ProtNLM"/>
    </source>
</evidence>
<dbReference type="PANTHER" id="PTHR35271:SF1">
    <property type="entry name" value="ABC TRANSPORTER, SUBSTRATE-BINDING LIPOPROTEIN"/>
    <property type="match status" value="1"/>
</dbReference>
<feature type="non-terminal residue" evidence="1">
    <location>
        <position position="1"/>
    </location>
</feature>
<name>A0ABS0AK03_9GAMM</name>
<sequence>ALRALAGDTLRLVDDDADLVLALGEQAFRAALAAEGPPVLGLAVPRRAADQLITDDCQCSAIWQGVPLDTQLALLRALLPEARRIGILRAPHSVWRAVPPAPPGLTLEAVTVPEPGRLGALLRRHLPDWDALLLPEDGALFDGGAARLVLLTSYRQRVPVVGPDGAYVRAGSVASARVLLKDLAGAALDAVHAHRRLGHWPAPGFAGHYSLAINEHVAGAYDLSPVDRAPLERILEATP</sequence>
<reference evidence="1 2" key="1">
    <citation type="submission" date="2012-09" db="EMBL/GenBank/DDBJ databases">
        <title>Genome Sequence of alkane-degrading Bacterium Alcanivorax venustensis ISO4.</title>
        <authorList>
            <person name="Lai Q."/>
            <person name="Shao Z."/>
        </authorList>
    </citation>
    <scope>NUCLEOTIDE SEQUENCE [LARGE SCALE GENOMIC DNA]</scope>
    <source>
        <strain evidence="1 2">ISO4</strain>
    </source>
</reference>
<keyword evidence="2" id="KW-1185">Reference proteome</keyword>
<protein>
    <recommendedName>
        <fullName evidence="3">ABC transporter substrate-binding protein</fullName>
    </recommendedName>
</protein>
<dbReference type="Proteomes" id="UP000644441">
    <property type="component" value="Unassembled WGS sequence"/>
</dbReference>
<dbReference type="RefSeq" id="WP_194856803.1">
    <property type="nucleotide sequence ID" value="NZ_ARXR01000046.1"/>
</dbReference>
<evidence type="ECO:0000313" key="2">
    <source>
        <dbReference type="Proteomes" id="UP000644441"/>
    </source>
</evidence>
<evidence type="ECO:0000313" key="1">
    <source>
        <dbReference type="EMBL" id="MBF5054461.1"/>
    </source>
</evidence>
<gene>
    <name evidence="1" type="ORF">ISO4_03063</name>
</gene>
<dbReference type="Gene3D" id="3.40.50.2300">
    <property type="match status" value="1"/>
</dbReference>
<dbReference type="InterPro" id="IPR007487">
    <property type="entry name" value="ABC_transpt-TYRBP-like"/>
</dbReference>
<accession>A0ABS0AK03</accession>
<proteinExistence type="predicted"/>